<organism evidence="2 3">
    <name type="scientific">Leptomonas pyrrhocoris</name>
    <name type="common">Firebug parasite</name>
    <dbReference type="NCBI Taxonomy" id="157538"/>
    <lineage>
        <taxon>Eukaryota</taxon>
        <taxon>Discoba</taxon>
        <taxon>Euglenozoa</taxon>
        <taxon>Kinetoplastea</taxon>
        <taxon>Metakinetoplastina</taxon>
        <taxon>Trypanosomatida</taxon>
        <taxon>Trypanosomatidae</taxon>
        <taxon>Leishmaniinae</taxon>
        <taxon>Leptomonas</taxon>
    </lineage>
</organism>
<protein>
    <submittedName>
        <fullName evidence="2">Uncharacterized protein</fullName>
    </submittedName>
</protein>
<dbReference type="Proteomes" id="UP000037923">
    <property type="component" value="Unassembled WGS sequence"/>
</dbReference>
<dbReference type="RefSeq" id="XP_015660524.1">
    <property type="nucleotide sequence ID" value="XM_015800517.1"/>
</dbReference>
<dbReference type="VEuPathDB" id="TriTrypDB:LpyrH10_05_1010"/>
<reference evidence="2 3" key="1">
    <citation type="submission" date="2015-07" db="EMBL/GenBank/DDBJ databases">
        <title>High-quality genome of monoxenous trypanosomatid Leptomonas pyrrhocoris.</title>
        <authorList>
            <person name="Flegontov P."/>
            <person name="Butenko A."/>
            <person name="Firsov S."/>
            <person name="Vlcek C."/>
            <person name="Logacheva M.D."/>
            <person name="Field M."/>
            <person name="Filatov D."/>
            <person name="Flegontova O."/>
            <person name="Gerasimov E."/>
            <person name="Jackson A.P."/>
            <person name="Kelly S."/>
            <person name="Opperdoes F."/>
            <person name="O'Reilly A."/>
            <person name="Votypka J."/>
            <person name="Yurchenko V."/>
            <person name="Lukes J."/>
        </authorList>
    </citation>
    <scope>NUCLEOTIDE SEQUENCE [LARGE SCALE GENOMIC DNA]</scope>
    <source>
        <strain evidence="2">H10</strain>
    </source>
</reference>
<sequence length="142" mass="16399">MSFYRNTHPATPQLKVGQVVAYDYLYNNKTWQWTLGTVREINEYTATVQQWGLHTGDADTLRSILSREVDGEGNRMKSFQDSLALARDALASTRRNNEDRVSRARDNYNSAREKIELIGEYVSPRHLSERSPRPCRQRPPGK</sequence>
<feature type="compositionally biased region" description="Basic residues" evidence="1">
    <location>
        <begin position="133"/>
        <end position="142"/>
    </location>
</feature>
<name>A0A0N0DWQ1_LEPPY</name>
<comment type="caution">
    <text evidence="2">The sequence shown here is derived from an EMBL/GenBank/DDBJ whole genome shotgun (WGS) entry which is preliminary data.</text>
</comment>
<dbReference type="EMBL" id="LGTL01000005">
    <property type="protein sequence ID" value="KPA82085.1"/>
    <property type="molecule type" value="Genomic_DNA"/>
</dbReference>
<dbReference type="GeneID" id="26903532"/>
<dbReference type="OrthoDB" id="10255522at2759"/>
<evidence type="ECO:0000313" key="2">
    <source>
        <dbReference type="EMBL" id="KPA82085.1"/>
    </source>
</evidence>
<gene>
    <name evidence="2" type="ORF">ABB37_03241</name>
</gene>
<dbReference type="AlphaFoldDB" id="A0A0N0DWQ1"/>
<evidence type="ECO:0000256" key="1">
    <source>
        <dbReference type="SAM" id="MobiDB-lite"/>
    </source>
</evidence>
<feature type="region of interest" description="Disordered" evidence="1">
    <location>
        <begin position="123"/>
        <end position="142"/>
    </location>
</feature>
<accession>A0A0N0DWQ1</accession>
<proteinExistence type="predicted"/>
<keyword evidence="3" id="KW-1185">Reference proteome</keyword>
<evidence type="ECO:0000313" key="3">
    <source>
        <dbReference type="Proteomes" id="UP000037923"/>
    </source>
</evidence>